<comment type="caution">
    <text evidence="2">The sequence shown here is derived from an EMBL/GenBank/DDBJ whole genome shotgun (WGS) entry which is preliminary data.</text>
</comment>
<dbReference type="EMBL" id="JAHZIK010000080">
    <property type="protein sequence ID" value="MBW7453493.1"/>
    <property type="molecule type" value="Genomic_DNA"/>
</dbReference>
<proteinExistence type="predicted"/>
<dbReference type="InterPro" id="IPR001173">
    <property type="entry name" value="Glyco_trans_2-like"/>
</dbReference>
<dbReference type="Pfam" id="PF00535">
    <property type="entry name" value="Glycos_transf_2"/>
    <property type="match status" value="1"/>
</dbReference>
<feature type="domain" description="Glycosyltransferase 2-like" evidence="1">
    <location>
        <begin position="4"/>
        <end position="124"/>
    </location>
</feature>
<organism evidence="2 3">
    <name type="scientific">Paenibacillus sepulcri</name>
    <dbReference type="NCBI Taxonomy" id="359917"/>
    <lineage>
        <taxon>Bacteria</taxon>
        <taxon>Bacillati</taxon>
        <taxon>Bacillota</taxon>
        <taxon>Bacilli</taxon>
        <taxon>Bacillales</taxon>
        <taxon>Paenibacillaceae</taxon>
        <taxon>Paenibacillus</taxon>
    </lineage>
</organism>
<sequence>MGISAAMIVKDSERCLLRALESIIDAVDEIIIVDTGSTDRTTDIARSFAEQHENVKLFHYKWIEDFSAARNFSLSLVSHDWVFVVDADDYLPPEHRDKPRAYTERMDRTGDRAALYIVYDNTVGGRITSTYEDAYLRIFPAGLRYMDPIHEYVDTGQIRKMKSDIHLLHDGYDPDVTDTMQKTKRNLILMQRALKADKDNARLWMQLGREMKPFDKVKARRYLDIAEEKSRGNAWLINWINKSREGL</sequence>
<dbReference type="PANTHER" id="PTHR43630">
    <property type="entry name" value="POLY-BETA-1,6-N-ACETYL-D-GLUCOSAMINE SYNTHASE"/>
    <property type="match status" value="1"/>
</dbReference>
<evidence type="ECO:0000259" key="1">
    <source>
        <dbReference type="Pfam" id="PF00535"/>
    </source>
</evidence>
<dbReference type="CDD" id="cd02511">
    <property type="entry name" value="Beta4Glucosyltransferase"/>
    <property type="match status" value="1"/>
</dbReference>
<keyword evidence="3" id="KW-1185">Reference proteome</keyword>
<reference evidence="2 3" key="1">
    <citation type="submission" date="2021-07" db="EMBL/GenBank/DDBJ databases">
        <title>Paenibacillus radiodurans sp. nov., isolated from the southeastern edge of Tengger Desert.</title>
        <authorList>
            <person name="Zhang G."/>
        </authorList>
    </citation>
    <scope>NUCLEOTIDE SEQUENCE [LARGE SCALE GENOMIC DNA]</scope>
    <source>
        <strain evidence="2 3">CCM 7311</strain>
    </source>
</reference>
<dbReference type="InterPro" id="IPR029044">
    <property type="entry name" value="Nucleotide-diphossugar_trans"/>
</dbReference>
<dbReference type="RefSeq" id="WP_210046455.1">
    <property type="nucleotide sequence ID" value="NZ_JBHLVU010000014.1"/>
</dbReference>
<protein>
    <submittedName>
        <fullName evidence="2">Glycosyltransferase family 2 protein</fullName>
    </submittedName>
</protein>
<dbReference type="SUPFAM" id="SSF53448">
    <property type="entry name" value="Nucleotide-diphospho-sugar transferases"/>
    <property type="match status" value="1"/>
</dbReference>
<dbReference type="Proteomes" id="UP001519887">
    <property type="component" value="Unassembled WGS sequence"/>
</dbReference>
<accession>A0ABS7BXW0</accession>
<gene>
    <name evidence="2" type="ORF">K0U00_05510</name>
</gene>
<name>A0ABS7BXW0_9BACL</name>
<evidence type="ECO:0000313" key="3">
    <source>
        <dbReference type="Proteomes" id="UP001519887"/>
    </source>
</evidence>
<evidence type="ECO:0000313" key="2">
    <source>
        <dbReference type="EMBL" id="MBW7453493.1"/>
    </source>
</evidence>
<dbReference type="PANTHER" id="PTHR43630:SF2">
    <property type="entry name" value="GLYCOSYLTRANSFERASE"/>
    <property type="match status" value="1"/>
</dbReference>
<dbReference type="Gene3D" id="3.90.550.10">
    <property type="entry name" value="Spore Coat Polysaccharide Biosynthesis Protein SpsA, Chain A"/>
    <property type="match status" value="1"/>
</dbReference>